<evidence type="ECO:0000256" key="3">
    <source>
        <dbReference type="ARBA" id="ARBA00022989"/>
    </source>
</evidence>
<dbReference type="EMBL" id="LGRX02014378">
    <property type="protein sequence ID" value="KAK3264747.1"/>
    <property type="molecule type" value="Genomic_DNA"/>
</dbReference>
<comment type="subcellular location">
    <subcellularLocation>
        <location evidence="1">Membrane</location>
        <topology evidence="1">Single-pass membrane protein</topology>
    </subcellularLocation>
</comment>
<evidence type="ECO:0000313" key="6">
    <source>
        <dbReference type="EMBL" id="KAK3264747.1"/>
    </source>
</evidence>
<organism evidence="6 7">
    <name type="scientific">Cymbomonas tetramitiformis</name>
    <dbReference type="NCBI Taxonomy" id="36881"/>
    <lineage>
        <taxon>Eukaryota</taxon>
        <taxon>Viridiplantae</taxon>
        <taxon>Chlorophyta</taxon>
        <taxon>Pyramimonadophyceae</taxon>
        <taxon>Pyramimonadales</taxon>
        <taxon>Pyramimonadaceae</taxon>
        <taxon>Cymbomonas</taxon>
    </lineage>
</organism>
<evidence type="ECO:0000256" key="2">
    <source>
        <dbReference type="ARBA" id="ARBA00022692"/>
    </source>
</evidence>
<feature type="compositionally biased region" description="Basic residues" evidence="5">
    <location>
        <begin position="260"/>
        <end position="274"/>
    </location>
</feature>
<proteinExistence type="predicted"/>
<evidence type="ECO:0000256" key="1">
    <source>
        <dbReference type="ARBA" id="ARBA00004167"/>
    </source>
</evidence>
<dbReference type="Pfam" id="PF07946">
    <property type="entry name" value="CCDC47"/>
    <property type="match status" value="2"/>
</dbReference>
<accession>A0AAE0FS44</accession>
<dbReference type="GO" id="GO:0005509">
    <property type="term" value="F:calcium ion binding"/>
    <property type="evidence" value="ECO:0007669"/>
    <property type="project" value="InterPro"/>
</dbReference>
<keyword evidence="3" id="KW-1133">Transmembrane helix</keyword>
<evidence type="ECO:0000256" key="5">
    <source>
        <dbReference type="SAM" id="MobiDB-lite"/>
    </source>
</evidence>
<dbReference type="AlphaFoldDB" id="A0AAE0FS44"/>
<feature type="compositionally biased region" description="Basic and acidic residues" evidence="5">
    <location>
        <begin position="228"/>
        <end position="241"/>
    </location>
</feature>
<keyword evidence="2" id="KW-0812">Transmembrane</keyword>
<protein>
    <submittedName>
        <fullName evidence="6">Uncharacterized protein</fullName>
    </submittedName>
</protein>
<dbReference type="GO" id="GO:0005783">
    <property type="term" value="C:endoplasmic reticulum"/>
    <property type="evidence" value="ECO:0007669"/>
    <property type="project" value="InterPro"/>
</dbReference>
<keyword evidence="4" id="KW-0472">Membrane</keyword>
<feature type="compositionally biased region" description="Basic and acidic residues" evidence="5">
    <location>
        <begin position="247"/>
        <end position="259"/>
    </location>
</feature>
<dbReference type="PANTHER" id="PTHR12883">
    <property type="entry name" value="ADIPOCYTE-SPECIFIC PROTEIN 4-RELATED"/>
    <property type="match status" value="1"/>
</dbReference>
<feature type="region of interest" description="Disordered" evidence="5">
    <location>
        <begin position="228"/>
        <end position="274"/>
    </location>
</feature>
<dbReference type="InterPro" id="IPR012879">
    <property type="entry name" value="CCDC47"/>
</dbReference>
<sequence length="274" mass="31455">LTASVPCTWWLEGLVAAMLCLWRVVYVATWGGTPLMKESPSEWKLYLSGRQHCQCAMATLALRKRQDLYSYLWYLVSPEDDKLTIDVTMNPENMEKMVFLVAPTKTARAMVKEKKDLEHLATTFDSPVGSNRRWPMYKFAVLGETWDLANDLMPETVVDSLLSEKAYAKYGKYLEHIYFSDDNADPEHKVGHLRLSSSAKAKSDAIRAKVEAAAFKETLSSRQEAIWRKKAEKKEAEREAEANLSKEAIRKREVKERKQQLKKSQAKMKISKLK</sequence>
<dbReference type="PANTHER" id="PTHR12883:SF0">
    <property type="entry name" value="PAT COMPLEX SUBUNIT CCDC47"/>
    <property type="match status" value="1"/>
</dbReference>
<keyword evidence="7" id="KW-1185">Reference proteome</keyword>
<evidence type="ECO:0000256" key="4">
    <source>
        <dbReference type="ARBA" id="ARBA00023136"/>
    </source>
</evidence>
<comment type="caution">
    <text evidence="6">The sequence shown here is derived from an EMBL/GenBank/DDBJ whole genome shotgun (WGS) entry which is preliminary data.</text>
</comment>
<reference evidence="6 7" key="1">
    <citation type="journal article" date="2015" name="Genome Biol. Evol.">
        <title>Comparative Genomics of a Bacterivorous Green Alga Reveals Evolutionary Causalities and Consequences of Phago-Mixotrophic Mode of Nutrition.</title>
        <authorList>
            <person name="Burns J.A."/>
            <person name="Paasch A."/>
            <person name="Narechania A."/>
            <person name="Kim E."/>
        </authorList>
    </citation>
    <scope>NUCLEOTIDE SEQUENCE [LARGE SCALE GENOMIC DNA]</scope>
    <source>
        <strain evidence="6 7">PLY_AMNH</strain>
    </source>
</reference>
<dbReference type="Proteomes" id="UP001190700">
    <property type="component" value="Unassembled WGS sequence"/>
</dbReference>
<dbReference type="GO" id="GO:0016020">
    <property type="term" value="C:membrane"/>
    <property type="evidence" value="ECO:0007669"/>
    <property type="project" value="UniProtKB-SubCell"/>
</dbReference>
<evidence type="ECO:0000313" key="7">
    <source>
        <dbReference type="Proteomes" id="UP001190700"/>
    </source>
</evidence>
<feature type="non-terminal residue" evidence="6">
    <location>
        <position position="1"/>
    </location>
</feature>
<dbReference type="GO" id="GO:0032469">
    <property type="term" value="P:endoplasmic reticulum calcium ion homeostasis"/>
    <property type="evidence" value="ECO:0007669"/>
    <property type="project" value="InterPro"/>
</dbReference>
<name>A0AAE0FS44_9CHLO</name>
<gene>
    <name evidence="6" type="ORF">CYMTET_26528</name>
</gene>